<evidence type="ECO:0000256" key="2">
    <source>
        <dbReference type="ARBA" id="ARBA00022475"/>
    </source>
</evidence>
<feature type="domain" description="SSD" evidence="7">
    <location>
        <begin position="250"/>
        <end position="378"/>
    </location>
</feature>
<dbReference type="InterPro" id="IPR004869">
    <property type="entry name" value="MMPL_dom"/>
</dbReference>
<keyword evidence="2" id="KW-1003">Cell membrane</keyword>
<dbReference type="InterPro" id="IPR050545">
    <property type="entry name" value="Mycobact_MmpL"/>
</dbReference>
<dbReference type="InterPro" id="IPR000731">
    <property type="entry name" value="SSD"/>
</dbReference>
<dbReference type="eggNOG" id="COG1033">
    <property type="taxonomic scope" value="Bacteria"/>
</dbReference>
<dbReference type="PATRIC" id="fig|907348.3.peg.1234"/>
<comment type="subcellular location">
    <subcellularLocation>
        <location evidence="1">Cell membrane</location>
        <topology evidence="1">Multi-pass membrane protein</topology>
    </subcellularLocation>
</comment>
<evidence type="ECO:0000256" key="5">
    <source>
        <dbReference type="ARBA" id="ARBA00023136"/>
    </source>
</evidence>
<dbReference type="PANTHER" id="PTHR33406">
    <property type="entry name" value="MEMBRANE PROTEIN MJ1562-RELATED"/>
    <property type="match status" value="1"/>
</dbReference>
<dbReference type="Pfam" id="PF03176">
    <property type="entry name" value="MMPL"/>
    <property type="match status" value="2"/>
</dbReference>
<gene>
    <name evidence="8" type="ORF">TresaDRAFT_1454</name>
</gene>
<feature type="transmembrane region" description="Helical" evidence="6">
    <location>
        <begin position="247"/>
        <end position="271"/>
    </location>
</feature>
<feature type="transmembrane region" description="Helical" evidence="6">
    <location>
        <begin position="807"/>
        <end position="823"/>
    </location>
</feature>
<keyword evidence="5 6" id="KW-0472">Membrane</keyword>
<feature type="transmembrane region" description="Helical" evidence="6">
    <location>
        <begin position="320"/>
        <end position="341"/>
    </location>
</feature>
<name>H7EK31_9SPIR</name>
<dbReference type="RefSeq" id="WP_002703813.1">
    <property type="nucleotide sequence ID" value="NZ_AGRW01000043.1"/>
</dbReference>
<keyword evidence="4 6" id="KW-1133">Transmembrane helix</keyword>
<dbReference type="STRING" id="907348.TresaDRAFT_1454"/>
<sequence>MIKKMLKCSWLIIIASLAITVFFGWQLRTISIENTVRMYMPQSSESYQRMLKAEEDFGSMMVLGISLETSGDSIITPEYLQIVQNITDQIKDVPYVENIDSIANMDFIVGEDGSLKAEKIVGEDYAGSADDMAAIKQKLIDWQEMYNRVIITDDGKTTQLMITLEPKDENGNMLNSKRQMKSLHDIKAICEEAVKGSDLEVRYFGDPVLSDDGYNFMISDLFVLIPFVALIVLLSLYFSFHTWSGTILPLITVLMSTVWSVGIMCMLGITFTIIGSVIPVCLVACGSAYGIHVLTHYYIGLDRIEGEMTKEKHAEAIEYGLKDVWVAVLLAGITTVAGFISNVTSPIMPLKSFSVFAAAGVVFSLLLSVTLIPSLLYVTPVKVVGKNWKNKNRLSTKIKMRLEKQLKRQGGKTSEEATSSTLYSIYHFFSGTKPRLIVSTSLILVAAAIGFRMLVVDTALVNYFPPDSKFRQDISYVDNNLAGSNTLYLIVSGNEMTEDEIAAAKAVAEQADDTSSDFDFSGADASSDFDFSGADTAGADASSDFDFSGADSTGTDDFGFGPDADTESEGGEQKQYHMLTDPEILKAVDGMQEYLLARHDGIGKMVSFTTFIKRLNQVMHVPMLDGNDQYAEALSSTVTVQQGLEMLHKAYSAAGGSKASVEQIVGELEKQLNFNGIDYYEIPYDVAKYPVATRSELGNLVTQYLYLLSSEQIQRFANNMTMPTSIRTQVQLRTHSTDDTKKIIDDAMAYAEKHFPAGYKLEATGNGEMELMMTEMVVDSQTVSIALSLIMVFIIISLSFKSGWAGLIGAIPLGMTILLNFMVMGYSGIALDLCTSIIASVAIGVGIDYTIHFMETYRTQRALTDDLEEVTKRTFKTSGRGILTNAIAVGLGFCVLLFSRFIILRYIGALVAVVMFTSSALSMTVIPGCLNAFDPKFMWSREQKEAYAKKLAEGEKEEK</sequence>
<evidence type="ECO:0000256" key="1">
    <source>
        <dbReference type="ARBA" id="ARBA00004651"/>
    </source>
</evidence>
<evidence type="ECO:0000256" key="3">
    <source>
        <dbReference type="ARBA" id="ARBA00022692"/>
    </source>
</evidence>
<dbReference type="EMBL" id="AGRW01000043">
    <property type="protein sequence ID" value="EIC02118.1"/>
    <property type="molecule type" value="Genomic_DNA"/>
</dbReference>
<dbReference type="SUPFAM" id="SSF82866">
    <property type="entry name" value="Multidrug efflux transporter AcrB transmembrane domain"/>
    <property type="match status" value="2"/>
</dbReference>
<evidence type="ECO:0000259" key="7">
    <source>
        <dbReference type="PROSITE" id="PS50156"/>
    </source>
</evidence>
<proteinExistence type="predicted"/>
<evidence type="ECO:0000256" key="6">
    <source>
        <dbReference type="SAM" id="Phobius"/>
    </source>
</evidence>
<feature type="transmembrane region" description="Helical" evidence="6">
    <location>
        <begin position="882"/>
        <end position="903"/>
    </location>
</feature>
<feature type="transmembrane region" description="Helical" evidence="6">
    <location>
        <begin position="909"/>
        <end position="933"/>
    </location>
</feature>
<dbReference type="PANTHER" id="PTHR33406:SF13">
    <property type="entry name" value="MEMBRANE PROTEIN YDFJ"/>
    <property type="match status" value="1"/>
</dbReference>
<reference evidence="8 9" key="1">
    <citation type="submission" date="2011-09" db="EMBL/GenBank/DDBJ databases">
        <title>The draft genome of Treponema saccharophilum DSM 2985.</title>
        <authorList>
            <consortium name="US DOE Joint Genome Institute (JGI-PGF)"/>
            <person name="Lucas S."/>
            <person name="Copeland A."/>
            <person name="Lapidus A."/>
            <person name="Glavina del Rio T."/>
            <person name="Dalin E."/>
            <person name="Tice H."/>
            <person name="Bruce D."/>
            <person name="Goodwin L."/>
            <person name="Pitluck S."/>
            <person name="Peters L."/>
            <person name="Kyrpides N."/>
            <person name="Mavromatis K."/>
            <person name="Ivanova N."/>
            <person name="Markowitz V."/>
            <person name="Cheng J.-F."/>
            <person name="Hugenholtz P."/>
            <person name="Woyke T."/>
            <person name="Wu D."/>
            <person name="Gronow S."/>
            <person name="Wellnitz S."/>
            <person name="Brambilla E."/>
            <person name="Klenk H.-P."/>
            <person name="Eisen J.A."/>
        </authorList>
    </citation>
    <scope>NUCLEOTIDE SEQUENCE [LARGE SCALE GENOMIC DNA]</scope>
    <source>
        <strain evidence="8 9">DSM 2985</strain>
    </source>
</reference>
<dbReference type="OrthoDB" id="9809027at2"/>
<protein>
    <recommendedName>
        <fullName evidence="7">SSD domain-containing protein</fullName>
    </recommendedName>
</protein>
<feature type="transmembrane region" description="Helical" evidence="6">
    <location>
        <begin position="221"/>
        <end position="240"/>
    </location>
</feature>
<accession>H7EK31</accession>
<evidence type="ECO:0000313" key="9">
    <source>
        <dbReference type="Proteomes" id="UP000003571"/>
    </source>
</evidence>
<feature type="transmembrane region" description="Helical" evidence="6">
    <location>
        <begin position="436"/>
        <end position="455"/>
    </location>
</feature>
<keyword evidence="3 6" id="KW-0812">Transmembrane</keyword>
<organism evidence="8 9">
    <name type="scientific">Treponema saccharophilum DSM 2985</name>
    <dbReference type="NCBI Taxonomy" id="907348"/>
    <lineage>
        <taxon>Bacteria</taxon>
        <taxon>Pseudomonadati</taxon>
        <taxon>Spirochaetota</taxon>
        <taxon>Spirochaetia</taxon>
        <taxon>Spirochaetales</taxon>
        <taxon>Treponemataceae</taxon>
        <taxon>Treponema</taxon>
    </lineage>
</organism>
<keyword evidence="9" id="KW-1185">Reference proteome</keyword>
<dbReference type="Gene3D" id="1.20.1640.10">
    <property type="entry name" value="Multidrug efflux transporter AcrB transmembrane domain"/>
    <property type="match status" value="2"/>
</dbReference>
<dbReference type="Proteomes" id="UP000003571">
    <property type="component" value="Unassembled WGS sequence"/>
</dbReference>
<dbReference type="PROSITE" id="PS50156">
    <property type="entry name" value="SSD"/>
    <property type="match status" value="1"/>
</dbReference>
<comment type="caution">
    <text evidence="8">The sequence shown here is derived from an EMBL/GenBank/DDBJ whole genome shotgun (WGS) entry which is preliminary data.</text>
</comment>
<evidence type="ECO:0000256" key="4">
    <source>
        <dbReference type="ARBA" id="ARBA00022989"/>
    </source>
</evidence>
<feature type="transmembrane region" description="Helical" evidence="6">
    <location>
        <begin position="829"/>
        <end position="851"/>
    </location>
</feature>
<dbReference type="GO" id="GO:0005886">
    <property type="term" value="C:plasma membrane"/>
    <property type="evidence" value="ECO:0007669"/>
    <property type="project" value="UniProtKB-SubCell"/>
</dbReference>
<evidence type="ECO:0000313" key="8">
    <source>
        <dbReference type="EMBL" id="EIC02118.1"/>
    </source>
</evidence>
<feature type="transmembrane region" description="Helical" evidence="6">
    <location>
        <begin position="782"/>
        <end position="800"/>
    </location>
</feature>
<dbReference type="AlphaFoldDB" id="H7EK31"/>
<feature type="transmembrane region" description="Helical" evidence="6">
    <location>
        <begin position="353"/>
        <end position="378"/>
    </location>
</feature>